<dbReference type="EMBL" id="VEPZ02001640">
    <property type="protein sequence ID" value="KAE8664988.1"/>
    <property type="molecule type" value="Genomic_DNA"/>
</dbReference>
<evidence type="ECO:0000313" key="3">
    <source>
        <dbReference type="Proteomes" id="UP000436088"/>
    </source>
</evidence>
<dbReference type="Proteomes" id="UP000436088">
    <property type="component" value="Unassembled WGS sequence"/>
</dbReference>
<comment type="caution">
    <text evidence="2">The sequence shown here is derived from an EMBL/GenBank/DDBJ whole genome shotgun (WGS) entry which is preliminary data.</text>
</comment>
<accession>A0A6A2WUU8</accession>
<protein>
    <submittedName>
        <fullName evidence="2">Uncharacterized protein</fullName>
    </submittedName>
</protein>
<evidence type="ECO:0000313" key="2">
    <source>
        <dbReference type="EMBL" id="KAE8664988.1"/>
    </source>
</evidence>
<proteinExistence type="predicted"/>
<feature type="region of interest" description="Disordered" evidence="1">
    <location>
        <begin position="1"/>
        <end position="32"/>
    </location>
</feature>
<evidence type="ECO:0000256" key="1">
    <source>
        <dbReference type="SAM" id="MobiDB-lite"/>
    </source>
</evidence>
<organism evidence="2 3">
    <name type="scientific">Hibiscus syriacus</name>
    <name type="common">Rose of Sharon</name>
    <dbReference type="NCBI Taxonomy" id="106335"/>
    <lineage>
        <taxon>Eukaryota</taxon>
        <taxon>Viridiplantae</taxon>
        <taxon>Streptophyta</taxon>
        <taxon>Embryophyta</taxon>
        <taxon>Tracheophyta</taxon>
        <taxon>Spermatophyta</taxon>
        <taxon>Magnoliopsida</taxon>
        <taxon>eudicotyledons</taxon>
        <taxon>Gunneridae</taxon>
        <taxon>Pentapetalae</taxon>
        <taxon>rosids</taxon>
        <taxon>malvids</taxon>
        <taxon>Malvales</taxon>
        <taxon>Malvaceae</taxon>
        <taxon>Malvoideae</taxon>
        <taxon>Hibiscus</taxon>
    </lineage>
</organism>
<reference evidence="2" key="1">
    <citation type="submission" date="2019-09" db="EMBL/GenBank/DDBJ databases">
        <title>Draft genome information of white flower Hibiscus syriacus.</title>
        <authorList>
            <person name="Kim Y.-M."/>
        </authorList>
    </citation>
    <scope>NUCLEOTIDE SEQUENCE [LARGE SCALE GENOMIC DNA]</scope>
    <source>
        <strain evidence="2">YM2019G1</strain>
    </source>
</reference>
<sequence>MLQAVCEPENEIGNGNTETESDPAINPSLPDECTQADQEIDLLEELPVDVIDEEPTISIDEEPIEEVSNYNAKDQKEGEFTNSREPEVEMEQKVVNNDKFDIVFKPEDAHSTTDEEKECWKSNSTSICWNCVESKRGGNKIVVLATISVQLLEAN</sequence>
<gene>
    <name evidence="2" type="ORF">F3Y22_tig00112737pilonHSYRG00130</name>
</gene>
<name>A0A6A2WUU8_HIBSY</name>
<dbReference type="AlphaFoldDB" id="A0A6A2WUU8"/>
<keyword evidence="3" id="KW-1185">Reference proteome</keyword>